<sequence length="147" mass="16669">MAHARFQQITALNRTSFRRRTGVYPETYLEMEEALELWAATKKKPGRPAALELGEQLMLALEFWREYRTYFHLGQDWGVHETTAQRAVERVEDVLLASGRFALPGKHSLVSETQVLKAVLVDVSEIPCERPKKSSGLGTAARKNATR</sequence>
<dbReference type="EMBL" id="BMQL01000026">
    <property type="protein sequence ID" value="GGR21341.1"/>
    <property type="molecule type" value="Genomic_DNA"/>
</dbReference>
<accession>A0A918CGZ1</accession>
<reference evidence="2" key="2">
    <citation type="submission" date="2020-09" db="EMBL/GenBank/DDBJ databases">
        <authorList>
            <person name="Sun Q."/>
            <person name="Ohkuma M."/>
        </authorList>
    </citation>
    <scope>NUCLEOTIDE SEQUENCE</scope>
    <source>
        <strain evidence="2">JCM 31311</strain>
    </source>
</reference>
<comment type="caution">
    <text evidence="2">The sequence shown here is derived from an EMBL/GenBank/DDBJ whole genome shotgun (WGS) entry which is preliminary data.</text>
</comment>
<evidence type="ECO:0000313" key="2">
    <source>
        <dbReference type="EMBL" id="GGR21341.1"/>
    </source>
</evidence>
<feature type="domain" description="Transposase Helix-turn-helix" evidence="1">
    <location>
        <begin position="51"/>
        <end position="99"/>
    </location>
</feature>
<dbReference type="Proteomes" id="UP000603865">
    <property type="component" value="Unassembled WGS sequence"/>
</dbReference>
<name>A0A918CGZ1_9DEIO</name>
<dbReference type="AlphaFoldDB" id="A0A918CGZ1"/>
<dbReference type="InterPro" id="IPR027805">
    <property type="entry name" value="Transposase_HTH_dom"/>
</dbReference>
<proteinExistence type="predicted"/>
<evidence type="ECO:0000259" key="1">
    <source>
        <dbReference type="Pfam" id="PF13613"/>
    </source>
</evidence>
<organism evidence="2 3">
    <name type="scientific">Deinococcus ruber</name>
    <dbReference type="NCBI Taxonomy" id="1848197"/>
    <lineage>
        <taxon>Bacteria</taxon>
        <taxon>Thermotogati</taxon>
        <taxon>Deinococcota</taxon>
        <taxon>Deinococci</taxon>
        <taxon>Deinococcales</taxon>
        <taxon>Deinococcaceae</taxon>
        <taxon>Deinococcus</taxon>
    </lineage>
</organism>
<protein>
    <recommendedName>
        <fullName evidence="1">Transposase Helix-turn-helix domain-containing protein</fullName>
    </recommendedName>
</protein>
<gene>
    <name evidence="2" type="ORF">GCM10008957_37050</name>
</gene>
<reference evidence="2" key="1">
    <citation type="journal article" date="2014" name="Int. J. Syst. Evol. Microbiol.">
        <title>Complete genome sequence of Corynebacterium casei LMG S-19264T (=DSM 44701T), isolated from a smear-ripened cheese.</title>
        <authorList>
            <consortium name="US DOE Joint Genome Institute (JGI-PGF)"/>
            <person name="Walter F."/>
            <person name="Albersmeier A."/>
            <person name="Kalinowski J."/>
            <person name="Ruckert C."/>
        </authorList>
    </citation>
    <scope>NUCLEOTIDE SEQUENCE</scope>
    <source>
        <strain evidence="2">JCM 31311</strain>
    </source>
</reference>
<evidence type="ECO:0000313" key="3">
    <source>
        <dbReference type="Proteomes" id="UP000603865"/>
    </source>
</evidence>
<dbReference type="Pfam" id="PF13613">
    <property type="entry name" value="HTH_Tnp_4"/>
    <property type="match status" value="1"/>
</dbReference>
<keyword evidence="3" id="KW-1185">Reference proteome</keyword>